<feature type="region of interest" description="Disordered" evidence="1">
    <location>
        <begin position="556"/>
        <end position="585"/>
    </location>
</feature>
<feature type="region of interest" description="Disordered" evidence="1">
    <location>
        <begin position="1"/>
        <end position="60"/>
    </location>
</feature>
<feature type="compositionally biased region" description="Polar residues" evidence="1">
    <location>
        <begin position="402"/>
        <end position="411"/>
    </location>
</feature>
<evidence type="ECO:0000313" key="2">
    <source>
        <dbReference type="EMBL" id="SZF01327.1"/>
    </source>
</evidence>
<organism evidence="2 3">
    <name type="scientific">Blumeria hordei</name>
    <name type="common">Barley powdery mildew</name>
    <name type="synonym">Blumeria graminis f. sp. hordei</name>
    <dbReference type="NCBI Taxonomy" id="2867405"/>
    <lineage>
        <taxon>Eukaryota</taxon>
        <taxon>Fungi</taxon>
        <taxon>Dikarya</taxon>
        <taxon>Ascomycota</taxon>
        <taxon>Pezizomycotina</taxon>
        <taxon>Leotiomycetes</taxon>
        <taxon>Erysiphales</taxon>
        <taxon>Erysiphaceae</taxon>
        <taxon>Blumeria</taxon>
    </lineage>
</organism>
<feature type="compositionally biased region" description="Polar residues" evidence="1">
    <location>
        <begin position="556"/>
        <end position="569"/>
    </location>
</feature>
<evidence type="ECO:0000313" key="3">
    <source>
        <dbReference type="Proteomes" id="UP000275772"/>
    </source>
</evidence>
<feature type="compositionally biased region" description="Polar residues" evidence="1">
    <location>
        <begin position="271"/>
        <end position="296"/>
    </location>
</feature>
<dbReference type="AlphaFoldDB" id="A0A383UN65"/>
<protein>
    <submittedName>
        <fullName evidence="2">Uncharacterized protein</fullName>
    </submittedName>
</protein>
<feature type="region of interest" description="Disordered" evidence="1">
    <location>
        <begin position="702"/>
        <end position="721"/>
    </location>
</feature>
<sequence>MDENSTEKYSAHTSRHGSSHRGTSRRILGESSRSELMQNQAADSKKGLLSRRGHSRTKTLSSIHLPTGVRDLTPRDGWGLARRTIPRADSFQVLGSIFSRSTKKEKKDQLMETNSSLSSGNALIIETAHTEMSKDVNGSRQILIPRPNELRNVKRAIQEQRSCLVNKSRTELVSKHSNSSSIPASVDLDINDTKYENLYFENFSSESLGMKIYDDFQSPLLEKNLHIRERAVLRKKPKNDAIPGWPAKMRREMRTCQPPWSPPSSNPSPREQLSSRGNSQTSLSSENSKGFYSENPSEVIWNNPYPFGMPTPPSRSSHQEFFSQTSCDSPTASYKKPWPLPNSIHTPVQGHVKLAEHENYGSLSQRRNQESRRCSPALQNEVNNSQSNALESRNQRQEREIAQNQEQMPSLTSETESESWESDIDWCYEHEVEADCDYQWVEDGQTNSRDELPQTPGKFQPDYLSVPNEEFDLMSFSASLLLPMQLDGSYLSPLSPESSIYPELSMSNREQYSPQYLRSQADEYNAHSSYLATNNCRTPYEQAVFQYERTRNRMSPQISPLYPYNSSSYHGKDRSSSVPLSNQSLYQTTTRSSSITNIPSERFLNEASLENLSTKVDEILPLFSPKQTFVPTPNTERTFAPEHSVRPTFQGHSASKWDLGVTGDGELTRSVDRTPTTPCGTSSTEPMLEKLSRPGLARRKHSMPLECKSRTSSLAPSRTGRSCSYGLFPQV</sequence>
<feature type="compositionally biased region" description="Polar residues" evidence="1">
    <location>
        <begin position="314"/>
        <end position="332"/>
    </location>
</feature>
<feature type="compositionally biased region" description="Basic and acidic residues" evidence="1">
    <location>
        <begin position="1"/>
        <end position="10"/>
    </location>
</feature>
<feature type="compositionally biased region" description="Polar residues" evidence="1">
    <location>
        <begin position="710"/>
        <end position="721"/>
    </location>
</feature>
<evidence type="ECO:0000256" key="1">
    <source>
        <dbReference type="SAM" id="MobiDB-lite"/>
    </source>
</evidence>
<feature type="compositionally biased region" description="Polar residues" evidence="1">
    <location>
        <begin position="576"/>
        <end position="585"/>
    </location>
</feature>
<proteinExistence type="predicted"/>
<gene>
    <name evidence="2" type="ORF">BLGHR1_12089</name>
</gene>
<feature type="region of interest" description="Disordered" evidence="1">
    <location>
        <begin position="654"/>
        <end position="687"/>
    </location>
</feature>
<reference evidence="2 3" key="1">
    <citation type="submission" date="2017-11" db="EMBL/GenBank/DDBJ databases">
        <authorList>
            <person name="Kracher B."/>
        </authorList>
    </citation>
    <scope>NUCLEOTIDE SEQUENCE [LARGE SCALE GENOMIC DNA]</scope>
    <source>
        <strain evidence="2 3">RACE1</strain>
    </source>
</reference>
<dbReference type="VEuPathDB" id="FungiDB:BLGHR1_12089"/>
<feature type="region of interest" description="Disordered" evidence="1">
    <location>
        <begin position="361"/>
        <end position="418"/>
    </location>
</feature>
<feature type="compositionally biased region" description="Polar residues" evidence="1">
    <location>
        <begin position="377"/>
        <end position="392"/>
    </location>
</feature>
<feature type="compositionally biased region" description="Polar residues" evidence="1">
    <location>
        <begin position="673"/>
        <end position="685"/>
    </location>
</feature>
<feature type="compositionally biased region" description="Basic residues" evidence="1">
    <location>
        <begin position="48"/>
        <end position="57"/>
    </location>
</feature>
<feature type="region of interest" description="Disordered" evidence="1">
    <location>
        <begin position="254"/>
        <end position="346"/>
    </location>
</feature>
<name>A0A383UN65_BLUHO</name>
<dbReference type="EMBL" id="UNSH01000036">
    <property type="protein sequence ID" value="SZF01327.1"/>
    <property type="molecule type" value="Genomic_DNA"/>
</dbReference>
<feature type="compositionally biased region" description="Basic residues" evidence="1">
    <location>
        <begin position="13"/>
        <end position="24"/>
    </location>
</feature>
<accession>A0A383UN65</accession>
<dbReference type="Proteomes" id="UP000275772">
    <property type="component" value="Unassembled WGS sequence"/>
</dbReference>